<dbReference type="EMBL" id="JAVRRA010017472">
    <property type="protein sequence ID" value="KAK5200480.1"/>
    <property type="molecule type" value="Genomic_DNA"/>
</dbReference>
<reference evidence="2 3" key="1">
    <citation type="submission" date="2023-08" db="EMBL/GenBank/DDBJ databases">
        <title>Black Yeasts Isolated from many extreme environments.</title>
        <authorList>
            <person name="Coleine C."/>
            <person name="Stajich J.E."/>
            <person name="Selbmann L."/>
        </authorList>
    </citation>
    <scope>NUCLEOTIDE SEQUENCE [LARGE SCALE GENOMIC DNA]</scope>
    <source>
        <strain evidence="2 3">CCFEE 536</strain>
    </source>
</reference>
<evidence type="ECO:0000313" key="3">
    <source>
        <dbReference type="Proteomes" id="UP001357485"/>
    </source>
</evidence>
<keyword evidence="3" id="KW-1185">Reference proteome</keyword>
<evidence type="ECO:0000313" key="2">
    <source>
        <dbReference type="EMBL" id="KAK5200480.1"/>
    </source>
</evidence>
<comment type="caution">
    <text evidence="2">The sequence shown here is derived from an EMBL/GenBank/DDBJ whole genome shotgun (WGS) entry which is preliminary data.</text>
</comment>
<sequence>PSASPTCPPRRSLRRLSRSRRPPSSPPQYRSRFPPSAAPALVQESSPLRLVEALTSPYTQRRQSRRLVRERVPARRRSHAGPAQPTTSTALDRMARRSREASSMRKGFWERRTRLQGQALGRSFGIF</sequence>
<feature type="compositionally biased region" description="Basic residues" evidence="1">
    <location>
        <begin position="11"/>
        <end position="21"/>
    </location>
</feature>
<organism evidence="2 3">
    <name type="scientific">Cryomyces antarcticus</name>
    <dbReference type="NCBI Taxonomy" id="329879"/>
    <lineage>
        <taxon>Eukaryota</taxon>
        <taxon>Fungi</taxon>
        <taxon>Dikarya</taxon>
        <taxon>Ascomycota</taxon>
        <taxon>Pezizomycotina</taxon>
        <taxon>Dothideomycetes</taxon>
        <taxon>Dothideomycetes incertae sedis</taxon>
        <taxon>Cryomyces</taxon>
    </lineage>
</organism>
<evidence type="ECO:0000256" key="1">
    <source>
        <dbReference type="SAM" id="MobiDB-lite"/>
    </source>
</evidence>
<feature type="compositionally biased region" description="Basic and acidic residues" evidence="1">
    <location>
        <begin position="93"/>
        <end position="109"/>
    </location>
</feature>
<feature type="region of interest" description="Disordered" evidence="1">
    <location>
        <begin position="54"/>
        <end position="109"/>
    </location>
</feature>
<proteinExistence type="predicted"/>
<dbReference type="Proteomes" id="UP001357485">
    <property type="component" value="Unassembled WGS sequence"/>
</dbReference>
<protein>
    <submittedName>
        <fullName evidence="2">Uncharacterized protein</fullName>
    </submittedName>
</protein>
<gene>
    <name evidence="2" type="ORF">LTR16_006020</name>
</gene>
<accession>A0ABR0LM13</accession>
<feature type="non-terminal residue" evidence="2">
    <location>
        <position position="127"/>
    </location>
</feature>
<name>A0ABR0LM13_9PEZI</name>
<feature type="region of interest" description="Disordered" evidence="1">
    <location>
        <begin position="1"/>
        <end position="41"/>
    </location>
</feature>
<feature type="non-terminal residue" evidence="2">
    <location>
        <position position="1"/>
    </location>
</feature>